<evidence type="ECO:0000256" key="3">
    <source>
        <dbReference type="ARBA" id="ARBA00022679"/>
    </source>
</evidence>
<evidence type="ECO:0000256" key="2">
    <source>
        <dbReference type="ARBA" id="ARBA00022676"/>
    </source>
</evidence>
<dbReference type="SUPFAM" id="SSF56399">
    <property type="entry name" value="ADP-ribosylation"/>
    <property type="match status" value="1"/>
</dbReference>
<dbReference type="Ensembl" id="ENSSTUT00000116986.1">
    <property type="protein sequence ID" value="ENSSTUP00000109237.1"/>
    <property type="gene ID" value="ENSSTUG00000048526.1"/>
</dbReference>
<evidence type="ECO:0000313" key="9">
    <source>
        <dbReference type="Proteomes" id="UP000472277"/>
    </source>
</evidence>
<dbReference type="Pfam" id="PF01129">
    <property type="entry name" value="ART"/>
    <property type="match status" value="1"/>
</dbReference>
<keyword evidence="5 7" id="KW-0521">NADP</keyword>
<evidence type="ECO:0000256" key="5">
    <source>
        <dbReference type="ARBA" id="ARBA00022857"/>
    </source>
</evidence>
<organism evidence="8 9">
    <name type="scientific">Salmo trutta</name>
    <name type="common">Brown trout</name>
    <dbReference type="NCBI Taxonomy" id="8032"/>
    <lineage>
        <taxon>Eukaryota</taxon>
        <taxon>Metazoa</taxon>
        <taxon>Chordata</taxon>
        <taxon>Craniata</taxon>
        <taxon>Vertebrata</taxon>
        <taxon>Euteleostomi</taxon>
        <taxon>Actinopterygii</taxon>
        <taxon>Neopterygii</taxon>
        <taxon>Teleostei</taxon>
        <taxon>Protacanthopterygii</taxon>
        <taxon>Salmoniformes</taxon>
        <taxon>Salmonidae</taxon>
        <taxon>Salmoninae</taxon>
        <taxon>Salmo</taxon>
    </lineage>
</organism>
<dbReference type="Proteomes" id="UP000472277">
    <property type="component" value="Chromosome 4"/>
</dbReference>
<dbReference type="AlphaFoldDB" id="A0A674ENF5"/>
<comment type="catalytic activity">
    <reaction evidence="6 7">
        <text>L-arginyl-[protein] + NAD(+) = N(omega)-(ADP-D-ribosyl)-L-arginyl-[protein] + nicotinamide + H(+)</text>
        <dbReference type="Rhea" id="RHEA:19149"/>
        <dbReference type="Rhea" id="RHEA-COMP:10532"/>
        <dbReference type="Rhea" id="RHEA-COMP:15087"/>
        <dbReference type="ChEBI" id="CHEBI:15378"/>
        <dbReference type="ChEBI" id="CHEBI:17154"/>
        <dbReference type="ChEBI" id="CHEBI:29965"/>
        <dbReference type="ChEBI" id="CHEBI:57540"/>
        <dbReference type="ChEBI" id="CHEBI:142554"/>
        <dbReference type="EC" id="2.4.2.31"/>
    </reaction>
</comment>
<evidence type="ECO:0000313" key="8">
    <source>
        <dbReference type="Ensembl" id="ENSSTUP00000109237.1"/>
    </source>
</evidence>
<dbReference type="InterPro" id="IPR000768">
    <property type="entry name" value="ART"/>
</dbReference>
<reference evidence="8" key="1">
    <citation type="submission" date="2025-08" db="UniProtKB">
        <authorList>
            <consortium name="Ensembl"/>
        </authorList>
    </citation>
    <scope>IDENTIFICATION</scope>
</reference>
<protein>
    <recommendedName>
        <fullName evidence="7">NAD(P)(+)--arginine ADP-ribosyltransferase</fullName>
        <ecNumber evidence="7">2.4.2.31</ecNumber>
    </recommendedName>
    <alternativeName>
        <fullName evidence="7">Mono(ADP-ribosyl)transferase</fullName>
    </alternativeName>
</protein>
<dbReference type="GO" id="GO:0016779">
    <property type="term" value="F:nucleotidyltransferase activity"/>
    <property type="evidence" value="ECO:0007669"/>
    <property type="project" value="UniProtKB-KW"/>
</dbReference>
<dbReference type="OMA" id="HTCDSES"/>
<evidence type="ECO:0000256" key="1">
    <source>
        <dbReference type="ARBA" id="ARBA00009558"/>
    </source>
</evidence>
<keyword evidence="3 7" id="KW-0808">Transferase</keyword>
<keyword evidence="2 7" id="KW-0328">Glycosyltransferase</keyword>
<name>A0A674ENF5_SALTR</name>
<evidence type="ECO:0000256" key="4">
    <source>
        <dbReference type="ARBA" id="ARBA00022695"/>
    </source>
</evidence>
<sequence length="164" mass="18691">MDMGERISERLSTIEWRLGGNVNVYNGDFRLKSLHFLMMVAMRLLRTEKCQTVFRGSSKKYEAQAVSEVRFGRFTSTRAKRSNSQESATNNGTLFNITSCTVVNVDAHTCDSESIEQLFSSAEVFSMAEVYEGVNNEDEEYSENVLTNSRIHGNHDCYLFSRLL</sequence>
<keyword evidence="4" id="KW-0548">Nucleotidyltransferase</keyword>
<accession>A0A674ENF5</accession>
<comment type="similarity">
    <text evidence="1 7">Belongs to the Arg-specific ADP-ribosyltransferase family.</text>
</comment>
<keyword evidence="9" id="KW-1185">Reference proteome</keyword>
<dbReference type="InParanoid" id="A0A674ENF5"/>
<evidence type="ECO:0000256" key="7">
    <source>
        <dbReference type="RuleBase" id="RU361228"/>
    </source>
</evidence>
<dbReference type="PANTHER" id="PTHR10339:SF27">
    <property type="entry name" value="NAD(P)(+)--ARGININE ADP-RIBOSYLTRANSFERASE"/>
    <property type="match status" value="1"/>
</dbReference>
<dbReference type="GO" id="GO:0003950">
    <property type="term" value="F:NAD+ poly-ADP-ribosyltransferase activity"/>
    <property type="evidence" value="ECO:0007669"/>
    <property type="project" value="TreeGrafter"/>
</dbReference>
<dbReference type="InterPro" id="IPR050999">
    <property type="entry name" value="ADP-ribosyltransferase_ARG"/>
</dbReference>
<dbReference type="PRINTS" id="PR00970">
    <property type="entry name" value="RIBTRNSFRASE"/>
</dbReference>
<dbReference type="GO" id="GO:0106274">
    <property type="term" value="F:NAD+-protein-arginine ADP-ribosyltransferase activity"/>
    <property type="evidence" value="ECO:0007669"/>
    <property type="project" value="UniProtKB-EC"/>
</dbReference>
<dbReference type="GeneTree" id="ENSGT00940000173396"/>
<dbReference type="PANTHER" id="PTHR10339">
    <property type="entry name" value="ADP-RIBOSYLTRANSFERASE"/>
    <property type="match status" value="1"/>
</dbReference>
<reference evidence="8" key="2">
    <citation type="submission" date="2025-09" db="UniProtKB">
        <authorList>
            <consortium name="Ensembl"/>
        </authorList>
    </citation>
    <scope>IDENTIFICATION</scope>
</reference>
<keyword evidence="7" id="KW-0520">NAD</keyword>
<evidence type="ECO:0000256" key="6">
    <source>
        <dbReference type="ARBA" id="ARBA00047597"/>
    </source>
</evidence>
<proteinExistence type="inferred from homology"/>
<dbReference type="EC" id="2.4.2.31" evidence="7"/>
<dbReference type="Gene3D" id="3.90.176.10">
    <property type="entry name" value="Toxin ADP-ribosyltransferase, Chain A, domain 1"/>
    <property type="match status" value="1"/>
</dbReference>